<dbReference type="OrthoDB" id="405996at2759"/>
<dbReference type="PANTHER" id="PTHR45738">
    <property type="entry name" value="POLYPHOSPHOINOSITIDE PHOSPHATASE"/>
    <property type="match status" value="1"/>
</dbReference>
<dbReference type="GO" id="GO:0043813">
    <property type="term" value="F:phosphatidylinositol-3,5-bisphosphate 5-phosphatase activity"/>
    <property type="evidence" value="ECO:0007669"/>
    <property type="project" value="InterPro"/>
</dbReference>
<feature type="compositionally biased region" description="Low complexity" evidence="5">
    <location>
        <begin position="885"/>
        <end position="919"/>
    </location>
</feature>
<evidence type="ECO:0000256" key="1">
    <source>
        <dbReference type="ARBA" id="ARBA00004308"/>
    </source>
</evidence>
<proteinExistence type="predicted"/>
<dbReference type="VEuPathDB" id="ToxoDB:EAH_00043470"/>
<dbReference type="Proteomes" id="UP000018050">
    <property type="component" value="Unassembled WGS sequence"/>
</dbReference>
<accession>U6GW05</accession>
<feature type="region of interest" description="Disordered" evidence="5">
    <location>
        <begin position="1269"/>
        <end position="1295"/>
    </location>
</feature>
<evidence type="ECO:0000256" key="5">
    <source>
        <dbReference type="SAM" id="MobiDB-lite"/>
    </source>
</evidence>
<dbReference type="InterPro" id="IPR043573">
    <property type="entry name" value="Fig4-like"/>
</dbReference>
<dbReference type="RefSeq" id="XP_013247158.1">
    <property type="nucleotide sequence ID" value="XM_013391704.1"/>
</dbReference>
<dbReference type="GO" id="GO:0012505">
    <property type="term" value="C:endomembrane system"/>
    <property type="evidence" value="ECO:0007669"/>
    <property type="project" value="UniProtKB-SubCell"/>
</dbReference>
<feature type="region of interest" description="Disordered" evidence="5">
    <location>
        <begin position="355"/>
        <end position="392"/>
    </location>
</feature>
<keyword evidence="2" id="KW-0378">Hydrolase</keyword>
<feature type="domain" description="SAC" evidence="6">
    <location>
        <begin position="425"/>
        <end position="1072"/>
    </location>
</feature>
<name>U6GW05_EIMAC</name>
<feature type="compositionally biased region" description="Low complexity" evidence="5">
    <location>
        <begin position="377"/>
        <end position="392"/>
    </location>
</feature>
<comment type="subcellular location">
    <subcellularLocation>
        <location evidence="1">Endomembrane system</location>
    </subcellularLocation>
</comment>
<reference evidence="7" key="2">
    <citation type="submission" date="2013-10" db="EMBL/GenBank/DDBJ databases">
        <authorList>
            <person name="Aslett M."/>
        </authorList>
    </citation>
    <scope>NUCLEOTIDE SEQUENCE</scope>
    <source>
        <strain evidence="7">Houghton</strain>
    </source>
</reference>
<protein>
    <recommendedName>
        <fullName evidence="6">SAC domain-containing protein</fullName>
    </recommendedName>
</protein>
<evidence type="ECO:0000256" key="3">
    <source>
        <dbReference type="ARBA" id="ARBA00023136"/>
    </source>
</evidence>
<feature type="coiled-coil region" evidence="4">
    <location>
        <begin position="1102"/>
        <end position="1131"/>
    </location>
</feature>
<organism evidence="7 8">
    <name type="scientific">Eimeria acervulina</name>
    <name type="common">Coccidian parasite</name>
    <dbReference type="NCBI Taxonomy" id="5801"/>
    <lineage>
        <taxon>Eukaryota</taxon>
        <taxon>Sar</taxon>
        <taxon>Alveolata</taxon>
        <taxon>Apicomplexa</taxon>
        <taxon>Conoidasida</taxon>
        <taxon>Coccidia</taxon>
        <taxon>Eucoccidiorida</taxon>
        <taxon>Eimeriorina</taxon>
        <taxon>Eimeriidae</taxon>
        <taxon>Eimeria</taxon>
    </lineage>
</organism>
<evidence type="ECO:0000313" key="7">
    <source>
        <dbReference type="EMBL" id="CDI83767.1"/>
    </source>
</evidence>
<sequence>MASPLREVVVYELPGAVCLLALNVQQQQQQQQQPQQQQVTSGDSARGCCCRCNCYGRLLVFTKTVLDPAAAAAVAGCRSSSKSNTSSSSSSCCCCCTESSSSLSSVAVYQQHCLPTACIFESTKLLLQQQQQKYVLQLQQQRHNTDGLRLLLRAPSAQQQQQQQQQQHLEAAAASTLTAGDSAGAPGTSSNSNASSSSRSSNFVAARSSCGHGACSCFSVSLSFGVLGAVRLLCGIYLCIITHKATVGALPNIAAAAAAAAAGTAAAAAAAGGAAAAEGGLDPLPIFAVEGVRLIPLFSWRWEGKQLLHHAAATAAADAAAVELQRQVFYGGPRVGGCCAPAGVDVGEIQVAAAAAESSSSSNSDGCSSPPELVEMQQLQQQQQQRQQQSGRLQPLEVAEFRKLLEREQRLCCLLLSAFSTSPHSLLFSSDLDLTLSLQQQVQQQQEQQLEAERCACCSSNHRKLQRGAGGHFVFNKFLLRQLQEHALHAPAAKSTEAAAAAAATAAAADGASYGEDRPADSVGSSSSSSGSFVYGCSGCCCCSSASSSAAAAATSCCFSPWQTVLVQGGLQQQTVALIPGQHRQQQQQQQQQRQQQQQQQLGRELEFLQLSVLARRSRFAAGTRFYSRGLERPSDAAAAAAGEAAAESSSSSSSPLGVANEVECEQMLWRVLPPPMPKAAATSEAAATPEAAETPEAGAATEAAAAAAQAAAAATAADSCAVAAASTASKLRRMFGDSDAATAAAAAGGSSAARVAAGTTSAAVAAAAAAGCAPTSRGWRFSPCCASVVFLRGSIPIYWRHESVSRALFSFLMPSPNTCIDLPAAEVYVHLKRHLHWLLRRYHQPLLLLDLVRQQHTVEGTLSRAYRKALGLCSDEFAVYIHPSSDSSTSTNTSSSSATSTNISSSGSGSSSSTSSSSRDLDPADRTATPEACSTNTSTGDVAIVDEPAAQNNSGEEQKQQQQQGQLPQVHYYEMDWHVRSESIGFDSAFAELAVLGSKLLQQTGFFLFQQEQQQQQQQMQRQGQQEEEPTGVLQKGVVRFNCIDCLDRTNIAHVCLGVVALYIHLRAVGLWRPGSPCPHSCCVLEGAQDVLKSAAEALLLQQIVETKRTHEARLQLEQQQQQLTGQQQQESCGSAVVAAAAEELHGTTDSSLLPASQGWGNGSAAAAAAASRLELPEVVLQPGLGSPCAAAAVASAAAAAAASAAAAAAGGIFSSGASPLSAFKGDAALVAVLGALWRGIGDSISIQYAGSPALHAAEFPPSPARAAAAALATQQQQQQQQQQPQQQQSQQQSVSAALQRAEVAAATWERMILGMKDRPWVAQSRTSALYAVQRYVSNKVFDTERQRAIYLLTGFFRPSLQGPDLFSLDCSQQQLPVYLDAAAAPAGAAAEGHSAGAAATAGAAAASGHQGPSPAVATLKAAGSTAVQTPAQKAAAEAGEAAAAAAAAVLQREPLENVCCISLAGVELVPLNQLKNAEEKPVKRCAVVMAIELYRHLEYDLAIARLSSAAPLILSCR</sequence>
<evidence type="ECO:0000313" key="8">
    <source>
        <dbReference type="Proteomes" id="UP000018050"/>
    </source>
</evidence>
<dbReference type="Pfam" id="PF02383">
    <property type="entry name" value="Syja_N"/>
    <property type="match status" value="2"/>
</dbReference>
<keyword evidence="3" id="KW-0472">Membrane</keyword>
<evidence type="ECO:0000259" key="6">
    <source>
        <dbReference type="PROSITE" id="PS50275"/>
    </source>
</evidence>
<feature type="region of interest" description="Disordered" evidence="5">
    <location>
        <begin position="680"/>
        <end position="701"/>
    </location>
</feature>
<keyword evidence="4" id="KW-0175">Coiled coil</keyword>
<dbReference type="PROSITE" id="PS50275">
    <property type="entry name" value="SAC"/>
    <property type="match status" value="1"/>
</dbReference>
<dbReference type="PANTHER" id="PTHR45738:SF5">
    <property type="entry name" value="POLYPHOSPHOINOSITIDE PHOSPHATASE"/>
    <property type="match status" value="1"/>
</dbReference>
<reference evidence="7" key="1">
    <citation type="submission" date="2013-10" db="EMBL/GenBank/DDBJ databases">
        <title>Genomic analysis of the causative agents of coccidiosis in chickens.</title>
        <authorList>
            <person name="Reid A.J."/>
            <person name="Blake D."/>
            <person name="Billington K."/>
            <person name="Browne H."/>
            <person name="Dunn M."/>
            <person name="Hung S."/>
            <person name="Kawahara F."/>
            <person name="Miranda-Saavedra D."/>
            <person name="Mourier T."/>
            <person name="Nagra H."/>
            <person name="Otto T.D."/>
            <person name="Rawlings N."/>
            <person name="Sanchez A."/>
            <person name="Sanders M."/>
            <person name="Subramaniam C."/>
            <person name="Tay Y."/>
            <person name="Dear P."/>
            <person name="Doerig C."/>
            <person name="Gruber A."/>
            <person name="Parkinson J."/>
            <person name="Shirley M."/>
            <person name="Wan K.L."/>
            <person name="Berriman M."/>
            <person name="Tomley F."/>
            <person name="Pain A."/>
        </authorList>
    </citation>
    <scope>NUCLEOTIDE SEQUENCE</scope>
    <source>
        <strain evidence="7">Houghton</strain>
    </source>
</reference>
<evidence type="ECO:0000256" key="2">
    <source>
        <dbReference type="ARBA" id="ARBA00022801"/>
    </source>
</evidence>
<dbReference type="InterPro" id="IPR002013">
    <property type="entry name" value="SAC_dom"/>
</dbReference>
<dbReference type="GO" id="GO:0046856">
    <property type="term" value="P:phosphatidylinositol dephosphorylation"/>
    <property type="evidence" value="ECO:0007669"/>
    <property type="project" value="InterPro"/>
</dbReference>
<dbReference type="EMBL" id="HG673483">
    <property type="protein sequence ID" value="CDI83767.1"/>
    <property type="molecule type" value="Genomic_DNA"/>
</dbReference>
<gene>
    <name evidence="7" type="ORF">EAH_00043470</name>
</gene>
<keyword evidence="8" id="KW-1185">Reference proteome</keyword>
<evidence type="ECO:0000256" key="4">
    <source>
        <dbReference type="SAM" id="Coils"/>
    </source>
</evidence>
<feature type="compositionally biased region" description="Low complexity" evidence="5">
    <location>
        <begin position="355"/>
        <end position="369"/>
    </location>
</feature>
<feature type="region of interest" description="Disordered" evidence="5">
    <location>
        <begin position="885"/>
        <end position="943"/>
    </location>
</feature>
<dbReference type="OMA" id="IYWRHES"/>
<dbReference type="GeneID" id="25272417"/>